<proteinExistence type="predicted"/>
<organism evidence="1 2">
    <name type="scientific">Hygrophoropsis aurantiaca</name>
    <dbReference type="NCBI Taxonomy" id="72124"/>
    <lineage>
        <taxon>Eukaryota</taxon>
        <taxon>Fungi</taxon>
        <taxon>Dikarya</taxon>
        <taxon>Basidiomycota</taxon>
        <taxon>Agaricomycotina</taxon>
        <taxon>Agaricomycetes</taxon>
        <taxon>Agaricomycetidae</taxon>
        <taxon>Boletales</taxon>
        <taxon>Coniophorineae</taxon>
        <taxon>Hygrophoropsidaceae</taxon>
        <taxon>Hygrophoropsis</taxon>
    </lineage>
</organism>
<keyword evidence="2" id="KW-1185">Reference proteome</keyword>
<gene>
    <name evidence="1" type="ORF">BJ138DRAFT_1117553</name>
</gene>
<name>A0ACB8A031_9AGAM</name>
<sequence length="575" mass="64143">MHRCLRITEILHEICEYLAVVDMGMTKQPAVRSRKATAALASLARTCKAIQDPALDVLWADLDYFMRLIQCLPRSLWKVNALPPTAPHLVQPEQPVIFQRAMTLLDWKVFNKYAHRVRSLGGMAEENNQYAVTITISSEVLLALSCPPTSSPLLPNLRSLTWNTLSPDCTPLFRLLLSPKITRLIFRLESARLDCYANSALSVIGSVCPQISYFVLGRTKHARETEESVSVLSQLVESLQHLRTLEVNAISGKAIAHLASLPSLTSVCFAIDSSFVPYSIKSALPPQPFPMLNTLTIRAPGIIFVDALMRLMKISPTLIDVCAETNSEATRISRFFATLSNSCCTESLKTLRVQEHPTSLLADIPDPNKWVLGVQDLRPLFRFTRLRAVRLELVSTFDIDNAAIEELAHAWPELTSLHINKDVGWKALSKITYHGLLTLLENCSKLSSLSIDIDLRSLEEMPVPRACPCNGLSNKLIREMSLGNSRIDKPANVAVFMSAVLPNLMKVNAWSTRWADRRSDEARESYKVKWEMFNQFLPIFAATRAQGKGCPHATRFGGIVNAEIGDAKIKTELLI</sequence>
<evidence type="ECO:0000313" key="1">
    <source>
        <dbReference type="EMBL" id="KAH7906461.1"/>
    </source>
</evidence>
<comment type="caution">
    <text evidence="1">The sequence shown here is derived from an EMBL/GenBank/DDBJ whole genome shotgun (WGS) entry which is preliminary data.</text>
</comment>
<accession>A0ACB8A031</accession>
<evidence type="ECO:0000313" key="2">
    <source>
        <dbReference type="Proteomes" id="UP000790377"/>
    </source>
</evidence>
<dbReference type="EMBL" id="MU268016">
    <property type="protein sequence ID" value="KAH7906461.1"/>
    <property type="molecule type" value="Genomic_DNA"/>
</dbReference>
<dbReference type="Proteomes" id="UP000790377">
    <property type="component" value="Unassembled WGS sequence"/>
</dbReference>
<reference evidence="1" key="1">
    <citation type="journal article" date="2021" name="New Phytol.">
        <title>Evolutionary innovations through gain and loss of genes in the ectomycorrhizal Boletales.</title>
        <authorList>
            <person name="Wu G."/>
            <person name="Miyauchi S."/>
            <person name="Morin E."/>
            <person name="Kuo A."/>
            <person name="Drula E."/>
            <person name="Varga T."/>
            <person name="Kohler A."/>
            <person name="Feng B."/>
            <person name="Cao Y."/>
            <person name="Lipzen A."/>
            <person name="Daum C."/>
            <person name="Hundley H."/>
            <person name="Pangilinan J."/>
            <person name="Johnson J."/>
            <person name="Barry K."/>
            <person name="LaButti K."/>
            <person name="Ng V."/>
            <person name="Ahrendt S."/>
            <person name="Min B."/>
            <person name="Choi I.G."/>
            <person name="Park H."/>
            <person name="Plett J.M."/>
            <person name="Magnuson J."/>
            <person name="Spatafora J.W."/>
            <person name="Nagy L.G."/>
            <person name="Henrissat B."/>
            <person name="Grigoriev I.V."/>
            <person name="Yang Z.L."/>
            <person name="Xu J."/>
            <person name="Martin F.M."/>
        </authorList>
    </citation>
    <scope>NUCLEOTIDE SEQUENCE</scope>
    <source>
        <strain evidence="1">ATCC 28755</strain>
    </source>
</reference>
<protein>
    <submittedName>
        <fullName evidence="1">Uncharacterized protein</fullName>
    </submittedName>
</protein>